<dbReference type="EMBL" id="JANKHO010000595">
    <property type="protein sequence ID" value="KAJ3508086.1"/>
    <property type="molecule type" value="Genomic_DNA"/>
</dbReference>
<evidence type="ECO:0000313" key="4">
    <source>
        <dbReference type="Proteomes" id="UP001148786"/>
    </source>
</evidence>
<reference evidence="3" key="1">
    <citation type="submission" date="2022-07" db="EMBL/GenBank/DDBJ databases">
        <title>Genome Sequence of Agrocybe chaxingu.</title>
        <authorList>
            <person name="Buettner E."/>
        </authorList>
    </citation>
    <scope>NUCLEOTIDE SEQUENCE</scope>
    <source>
        <strain evidence="3">MP-N11</strain>
    </source>
</reference>
<feature type="chain" id="PRO_5040928379" description="DUF1996 domain-containing protein" evidence="1">
    <location>
        <begin position="19"/>
        <end position="329"/>
    </location>
</feature>
<dbReference type="PANTHER" id="PTHR43662:SF3">
    <property type="entry name" value="DOMAIN PROTEIN, PUTATIVE (AFU_ORTHOLOGUE AFUA_6G11970)-RELATED"/>
    <property type="match status" value="1"/>
</dbReference>
<evidence type="ECO:0000256" key="1">
    <source>
        <dbReference type="SAM" id="SignalP"/>
    </source>
</evidence>
<keyword evidence="4" id="KW-1185">Reference proteome</keyword>
<proteinExistence type="predicted"/>
<dbReference type="AlphaFoldDB" id="A0A9W8MV42"/>
<dbReference type="OrthoDB" id="74764at2759"/>
<dbReference type="PANTHER" id="PTHR43662">
    <property type="match status" value="1"/>
</dbReference>
<feature type="domain" description="DUF1996" evidence="2">
    <location>
        <begin position="33"/>
        <end position="287"/>
    </location>
</feature>
<feature type="signal peptide" evidence="1">
    <location>
        <begin position="1"/>
        <end position="18"/>
    </location>
</feature>
<keyword evidence="1" id="KW-0732">Signal</keyword>
<comment type="caution">
    <text evidence="3">The sequence shown here is derived from an EMBL/GenBank/DDBJ whole genome shotgun (WGS) entry which is preliminary data.</text>
</comment>
<name>A0A9W8MV42_9AGAR</name>
<dbReference type="InterPro" id="IPR018535">
    <property type="entry name" value="DUF1996"/>
</dbReference>
<organism evidence="3 4">
    <name type="scientific">Agrocybe chaxingu</name>
    <dbReference type="NCBI Taxonomy" id="84603"/>
    <lineage>
        <taxon>Eukaryota</taxon>
        <taxon>Fungi</taxon>
        <taxon>Dikarya</taxon>
        <taxon>Basidiomycota</taxon>
        <taxon>Agaricomycotina</taxon>
        <taxon>Agaricomycetes</taxon>
        <taxon>Agaricomycetidae</taxon>
        <taxon>Agaricales</taxon>
        <taxon>Agaricineae</taxon>
        <taxon>Strophariaceae</taxon>
        <taxon>Agrocybe</taxon>
    </lineage>
</organism>
<protein>
    <recommendedName>
        <fullName evidence="2">DUF1996 domain-containing protein</fullName>
    </recommendedName>
</protein>
<accession>A0A9W8MV42</accession>
<evidence type="ECO:0000313" key="3">
    <source>
        <dbReference type="EMBL" id="KAJ3508086.1"/>
    </source>
</evidence>
<dbReference type="Pfam" id="PF09362">
    <property type="entry name" value="DUF1996"/>
    <property type="match status" value="1"/>
</dbReference>
<sequence>MQWNSLLAIALLARQANALIRFACSQLVTERLDPLVSPGEVSAHVHQVVGGNAFNITMDSRNDLAKLSTCTTCQFKENKSNYWTAVLYFRHNNGSFIRVPQMANQGTGTPNGGMTVYYVQNGLRVTAPPTGFRMITGNPMLRQKDTSVPNKVTSFRCFGANFQDSNGSQPPGGGTDTVEFPTKFCAGGIRANTYFPQCWDGVNLDSPDHQSHVAHPIGQPDPYTGLSIYGGTCPSTHPVRLPMLFFETVWDTRPFRDIWPTDGRQPLVFSMGDPTGYGHHGDYVFGWEGDSLQRAMDSQTLRSIVALKRLVLPKLLKDAVGSRHVVWAS</sequence>
<evidence type="ECO:0000259" key="2">
    <source>
        <dbReference type="Pfam" id="PF09362"/>
    </source>
</evidence>
<gene>
    <name evidence="3" type="ORF">NLJ89_g5948</name>
</gene>
<dbReference type="Proteomes" id="UP001148786">
    <property type="component" value="Unassembled WGS sequence"/>
</dbReference>